<keyword evidence="1" id="KW-0732">Signal</keyword>
<dbReference type="Proteomes" id="UP000593572">
    <property type="component" value="Unassembled WGS sequence"/>
</dbReference>
<sequence length="55" mass="6298">MLNLILMVLCSLQGLVSLLEVLLEMLMGCGNVVFQCRLEKVQHFRSKNWSVIMLC</sequence>
<proteinExistence type="predicted"/>
<feature type="signal peptide" evidence="1">
    <location>
        <begin position="1"/>
        <end position="18"/>
    </location>
</feature>
<protein>
    <submittedName>
        <fullName evidence="2">Uncharacterized protein</fullName>
    </submittedName>
</protein>
<evidence type="ECO:0000313" key="3">
    <source>
        <dbReference type="Proteomes" id="UP000593572"/>
    </source>
</evidence>
<dbReference type="EMBL" id="JABEZX010000004">
    <property type="protein sequence ID" value="MBA0554210.1"/>
    <property type="molecule type" value="Genomic_DNA"/>
</dbReference>
<comment type="caution">
    <text evidence="2">The sequence shown here is derived from an EMBL/GenBank/DDBJ whole genome shotgun (WGS) entry which is preliminary data.</text>
</comment>
<accession>A0A7J8LP84</accession>
<gene>
    <name evidence="2" type="ORF">Golob_013328</name>
</gene>
<organism evidence="2 3">
    <name type="scientific">Gossypium lobatum</name>
    <dbReference type="NCBI Taxonomy" id="34289"/>
    <lineage>
        <taxon>Eukaryota</taxon>
        <taxon>Viridiplantae</taxon>
        <taxon>Streptophyta</taxon>
        <taxon>Embryophyta</taxon>
        <taxon>Tracheophyta</taxon>
        <taxon>Spermatophyta</taxon>
        <taxon>Magnoliopsida</taxon>
        <taxon>eudicotyledons</taxon>
        <taxon>Gunneridae</taxon>
        <taxon>Pentapetalae</taxon>
        <taxon>rosids</taxon>
        <taxon>malvids</taxon>
        <taxon>Malvales</taxon>
        <taxon>Malvaceae</taxon>
        <taxon>Malvoideae</taxon>
        <taxon>Gossypium</taxon>
    </lineage>
</organism>
<evidence type="ECO:0000313" key="2">
    <source>
        <dbReference type="EMBL" id="MBA0554210.1"/>
    </source>
</evidence>
<feature type="chain" id="PRO_5029792583" evidence="1">
    <location>
        <begin position="19"/>
        <end position="55"/>
    </location>
</feature>
<keyword evidence="3" id="KW-1185">Reference proteome</keyword>
<name>A0A7J8LP84_9ROSI</name>
<reference evidence="2 3" key="1">
    <citation type="journal article" date="2019" name="Genome Biol. Evol.">
        <title>Insights into the evolution of the New World diploid cottons (Gossypium, subgenus Houzingenia) based on genome sequencing.</title>
        <authorList>
            <person name="Grover C.E."/>
            <person name="Arick M.A. 2nd"/>
            <person name="Thrash A."/>
            <person name="Conover J.L."/>
            <person name="Sanders W.S."/>
            <person name="Peterson D.G."/>
            <person name="Frelichowski J.E."/>
            <person name="Scheffler J.A."/>
            <person name="Scheffler B.E."/>
            <person name="Wendel J.F."/>
        </authorList>
    </citation>
    <scope>NUCLEOTIDE SEQUENCE [LARGE SCALE GENOMIC DNA]</scope>
    <source>
        <strain evidence="2">157</strain>
        <tissue evidence="2">Leaf</tissue>
    </source>
</reference>
<evidence type="ECO:0000256" key="1">
    <source>
        <dbReference type="SAM" id="SignalP"/>
    </source>
</evidence>
<dbReference type="AlphaFoldDB" id="A0A7J8LP84"/>